<accession>A0A0L6JI43</accession>
<keyword evidence="3" id="KW-1185">Reference proteome</keyword>
<reference evidence="3" key="1">
    <citation type="submission" date="2015-07" db="EMBL/GenBank/DDBJ databases">
        <title>Near-Complete Genome Sequence of the Cellulolytic Bacterium Bacteroides (Pseudobacteroides) cellulosolvens ATCC 35603.</title>
        <authorList>
            <person name="Dassa B."/>
            <person name="Utturkar S.M."/>
            <person name="Klingeman D.M."/>
            <person name="Hurt R.A."/>
            <person name="Keller M."/>
            <person name="Xu J."/>
            <person name="Reddy Y.H.K."/>
            <person name="Borovok I."/>
            <person name="Grinberg I.R."/>
            <person name="Lamed R."/>
            <person name="Zhivin O."/>
            <person name="Bayer E.A."/>
            <person name="Brown S.D."/>
        </authorList>
    </citation>
    <scope>NUCLEOTIDE SEQUENCE [LARGE SCALE GENOMIC DNA]</scope>
    <source>
        <strain evidence="3">DSM 2933</strain>
    </source>
</reference>
<organism evidence="2 3">
    <name type="scientific">Pseudobacteroides cellulosolvens ATCC 35603 = DSM 2933</name>
    <dbReference type="NCBI Taxonomy" id="398512"/>
    <lineage>
        <taxon>Bacteria</taxon>
        <taxon>Bacillati</taxon>
        <taxon>Bacillota</taxon>
        <taxon>Clostridia</taxon>
        <taxon>Eubacteriales</taxon>
        <taxon>Oscillospiraceae</taxon>
        <taxon>Pseudobacteroides</taxon>
    </lineage>
</organism>
<evidence type="ECO:0000313" key="2">
    <source>
        <dbReference type="EMBL" id="KNY25385.1"/>
    </source>
</evidence>
<dbReference type="RefSeq" id="WP_036942921.1">
    <property type="nucleotide sequence ID" value="NZ_JQKC01000020.1"/>
</dbReference>
<gene>
    <name evidence="2" type="ORF">Bccel_0645</name>
</gene>
<dbReference type="Proteomes" id="UP000036923">
    <property type="component" value="Unassembled WGS sequence"/>
</dbReference>
<dbReference type="EMBL" id="LGTC01000001">
    <property type="protein sequence ID" value="KNY25385.1"/>
    <property type="molecule type" value="Genomic_DNA"/>
</dbReference>
<keyword evidence="1" id="KW-1133">Transmembrane helix</keyword>
<keyword evidence="1" id="KW-0812">Transmembrane</keyword>
<dbReference type="AlphaFoldDB" id="A0A0L6JI43"/>
<keyword evidence="1" id="KW-0472">Membrane</keyword>
<sequence>MVKVITAICIIVLFNLRELLQSKEKGKIMAIYFSFMGASLALGILISIDKQPTSLTIMIMDFVKAFGWGEG</sequence>
<feature type="transmembrane region" description="Helical" evidence="1">
    <location>
        <begin position="29"/>
        <end position="48"/>
    </location>
</feature>
<evidence type="ECO:0000256" key="1">
    <source>
        <dbReference type="SAM" id="Phobius"/>
    </source>
</evidence>
<dbReference type="eggNOG" id="ENOG502ZKIV">
    <property type="taxonomic scope" value="Bacteria"/>
</dbReference>
<dbReference type="STRING" id="398512.Bccel_0645"/>
<comment type="caution">
    <text evidence="2">The sequence shown here is derived from an EMBL/GenBank/DDBJ whole genome shotgun (WGS) entry which is preliminary data.</text>
</comment>
<evidence type="ECO:0000313" key="3">
    <source>
        <dbReference type="Proteomes" id="UP000036923"/>
    </source>
</evidence>
<protein>
    <submittedName>
        <fullName evidence="2">Uncharacterized protein</fullName>
    </submittedName>
</protein>
<proteinExistence type="predicted"/>
<name>A0A0L6JI43_9FIRM</name>